<dbReference type="SMART" id="SM01017">
    <property type="entry name" value="Arrestin_C"/>
    <property type="match status" value="1"/>
</dbReference>
<feature type="domain" description="Arrestin C-terminal-like" evidence="2">
    <location>
        <begin position="372"/>
        <end position="519"/>
    </location>
</feature>
<comment type="caution">
    <text evidence="3">The sequence shown here is derived from an EMBL/GenBank/DDBJ whole genome shotgun (WGS) entry which is preliminary data.</text>
</comment>
<evidence type="ECO:0000313" key="3">
    <source>
        <dbReference type="EMBL" id="KAK5089034.1"/>
    </source>
</evidence>
<dbReference type="InterPro" id="IPR014752">
    <property type="entry name" value="Arrestin-like_C"/>
</dbReference>
<keyword evidence="4" id="KW-1185">Reference proteome</keyword>
<organism evidence="3 4">
    <name type="scientific">Lithohypha guttulata</name>
    <dbReference type="NCBI Taxonomy" id="1690604"/>
    <lineage>
        <taxon>Eukaryota</taxon>
        <taxon>Fungi</taxon>
        <taxon>Dikarya</taxon>
        <taxon>Ascomycota</taxon>
        <taxon>Pezizomycotina</taxon>
        <taxon>Eurotiomycetes</taxon>
        <taxon>Chaetothyriomycetidae</taxon>
        <taxon>Chaetothyriales</taxon>
        <taxon>Trichomeriaceae</taxon>
        <taxon>Lithohypha</taxon>
    </lineage>
</organism>
<accession>A0AAN7T5N4</accession>
<feature type="compositionally biased region" description="Basic residues" evidence="1">
    <location>
        <begin position="853"/>
        <end position="862"/>
    </location>
</feature>
<feature type="compositionally biased region" description="Polar residues" evidence="1">
    <location>
        <begin position="709"/>
        <end position="722"/>
    </location>
</feature>
<dbReference type="InterPro" id="IPR014756">
    <property type="entry name" value="Ig_E-set"/>
</dbReference>
<proteinExistence type="predicted"/>
<dbReference type="Gene3D" id="2.60.40.640">
    <property type="match status" value="1"/>
</dbReference>
<evidence type="ECO:0000256" key="1">
    <source>
        <dbReference type="SAM" id="MobiDB-lite"/>
    </source>
</evidence>
<feature type="compositionally biased region" description="Basic and acidic residues" evidence="1">
    <location>
        <begin position="8"/>
        <end position="27"/>
    </location>
</feature>
<feature type="region of interest" description="Disordered" evidence="1">
    <location>
        <begin position="758"/>
        <end position="873"/>
    </location>
</feature>
<feature type="compositionally biased region" description="Basic and acidic residues" evidence="1">
    <location>
        <begin position="863"/>
        <end position="873"/>
    </location>
</feature>
<feature type="compositionally biased region" description="Polar residues" evidence="1">
    <location>
        <begin position="760"/>
        <end position="770"/>
    </location>
</feature>
<feature type="compositionally biased region" description="Polar residues" evidence="1">
    <location>
        <begin position="777"/>
        <end position="787"/>
    </location>
</feature>
<reference evidence="3 4" key="1">
    <citation type="submission" date="2023-08" db="EMBL/GenBank/DDBJ databases">
        <title>Black Yeasts Isolated from many extreme environments.</title>
        <authorList>
            <person name="Coleine C."/>
            <person name="Stajich J.E."/>
            <person name="Selbmann L."/>
        </authorList>
    </citation>
    <scope>NUCLEOTIDE SEQUENCE [LARGE SCALE GENOMIC DNA]</scope>
    <source>
        <strain evidence="3 4">CCFEE 5910</strain>
    </source>
</reference>
<sequence length="873" mass="97416">MKTPSMIKKSDIFLRQSSETRTRRSESTFRPLGVIHPTPLEPKVQPALSADGLRERLSRMFDENVKPKRRQSTDFAGAVQASLQTQGDAAKDRSSEVFSHRSGAASIHSLPLRDVPVRNSSLPDSTQASLQDFPSWKLPPAAAAGRAIPPRGRADSPIKRFIAKDFVSSDTARPIQSRTFIRPSPPLKLLEHGSINHRRIQLSTQLKAPLFVGGGTIEGEVRLTINQDNTRDRSRPLLISKLSVDVVGLEEVFLALASELFHEKHPPPPAIASQEAERGPELFWKTKPGVASVPFCIDLPLNLGPPPYQSKSATIRYALLPTLVVKSDGSRGVVSQVCNIQMLTVFDPCKALASLPSPLVATETLSLPYLPGPQSIALTAGLHRQIWVSGNSVFVDIHIINKSQRTLRKLELQLQRSTLWYTHAAAETGAKNANHLRVPRKQENDIVNSTVVKKAKQWNGTPPHTSEIRTCHIQVPHGHVTISTGRFFEVRYFLNVIVTVAMFKTITVQLPITLIHMNSLDVMPNALAQVAASIEAKRSKTLPTDPNHPLYRPYYQGQAFVAPRKRSLEQTQGAHSRCQSTASARLEELKRELDKSPRKYQFHHQCSKSETFKDLLASSSAEHSNYCFHSHDSDCYHCHLIDLEHNKRPSTSNSQTGPKLPRLQVSTSGLGFTETELSDFTIDNSPPKKVMLSEQERKMIHQQRELQQRSEWTGKQNDTCQAASRLPSRRGRSKAAIVPNASALLDVQIRRAEPHVIESRVNTKQRSMTIESPLRPSANSNAQGNRASTRRRANTGPQLFTSFAQAPDHGTTDVKPVQDARQLERMSSKRRGKLPADDFVFSQEQPTEAKTSARPHSRRRQVQKREVGDRLMR</sequence>
<dbReference type="InterPro" id="IPR011022">
    <property type="entry name" value="Arrestin_C-like"/>
</dbReference>
<gene>
    <name evidence="3" type="ORF">LTR05_003258</name>
</gene>
<evidence type="ECO:0000313" key="4">
    <source>
        <dbReference type="Proteomes" id="UP001309876"/>
    </source>
</evidence>
<evidence type="ECO:0000259" key="2">
    <source>
        <dbReference type="SMART" id="SM01017"/>
    </source>
</evidence>
<dbReference type="EMBL" id="JAVRRJ010000002">
    <property type="protein sequence ID" value="KAK5089034.1"/>
    <property type="molecule type" value="Genomic_DNA"/>
</dbReference>
<name>A0AAN7T5N4_9EURO</name>
<dbReference type="Pfam" id="PF02752">
    <property type="entry name" value="Arrestin_C"/>
    <property type="match status" value="1"/>
</dbReference>
<dbReference type="AlphaFoldDB" id="A0AAN7T5N4"/>
<dbReference type="SUPFAM" id="SSF81296">
    <property type="entry name" value="E set domains"/>
    <property type="match status" value="1"/>
</dbReference>
<protein>
    <recommendedName>
        <fullName evidence="2">Arrestin C-terminal-like domain-containing protein</fullName>
    </recommendedName>
</protein>
<feature type="region of interest" description="Disordered" evidence="1">
    <location>
        <begin position="707"/>
        <end position="734"/>
    </location>
</feature>
<feature type="compositionally biased region" description="Basic and acidic residues" evidence="1">
    <location>
        <begin position="810"/>
        <end position="827"/>
    </location>
</feature>
<feature type="compositionally biased region" description="Polar residues" evidence="1">
    <location>
        <begin position="795"/>
        <end position="804"/>
    </location>
</feature>
<dbReference type="Proteomes" id="UP001309876">
    <property type="component" value="Unassembled WGS sequence"/>
</dbReference>
<feature type="region of interest" description="Disordered" evidence="1">
    <location>
        <begin position="1"/>
        <end position="45"/>
    </location>
</feature>